<evidence type="ECO:0000313" key="2">
    <source>
        <dbReference type="Proteomes" id="UP000027138"/>
    </source>
</evidence>
<dbReference type="Proteomes" id="UP000027138">
    <property type="component" value="Unassembled WGS sequence"/>
</dbReference>
<accession>A0A067KPK8</accession>
<dbReference type="EMBL" id="KK914539">
    <property type="protein sequence ID" value="KDP34200.1"/>
    <property type="molecule type" value="Genomic_DNA"/>
</dbReference>
<gene>
    <name evidence="1" type="ORF">JCGZ_07771</name>
</gene>
<dbReference type="AlphaFoldDB" id="A0A067KPK8"/>
<sequence>MFLVDPGVGTPKICKQDELTRVPRATRFENKVGYVGHVASESKIKGQILERFFIDLVAGDQKIKDRAASRFNDLVGTTDVVAGEPLLLLPRRFRQNQAWMELNKIWRTNRKVKGFIIEKVRGGYLVAIAGYIAFLRFRPYMRERISNDRFTIESINSKAKKIVVF</sequence>
<proteinExistence type="predicted"/>
<evidence type="ECO:0008006" key="3">
    <source>
        <dbReference type="Google" id="ProtNLM"/>
    </source>
</evidence>
<dbReference type="STRING" id="180498.A0A067KPK8"/>
<organism evidence="1 2">
    <name type="scientific">Jatropha curcas</name>
    <name type="common">Barbados nut</name>
    <dbReference type="NCBI Taxonomy" id="180498"/>
    <lineage>
        <taxon>Eukaryota</taxon>
        <taxon>Viridiplantae</taxon>
        <taxon>Streptophyta</taxon>
        <taxon>Embryophyta</taxon>
        <taxon>Tracheophyta</taxon>
        <taxon>Spermatophyta</taxon>
        <taxon>Magnoliopsida</taxon>
        <taxon>eudicotyledons</taxon>
        <taxon>Gunneridae</taxon>
        <taxon>Pentapetalae</taxon>
        <taxon>rosids</taxon>
        <taxon>fabids</taxon>
        <taxon>Malpighiales</taxon>
        <taxon>Euphorbiaceae</taxon>
        <taxon>Crotonoideae</taxon>
        <taxon>Jatropheae</taxon>
        <taxon>Jatropha</taxon>
    </lineage>
</organism>
<evidence type="ECO:0000313" key="1">
    <source>
        <dbReference type="EMBL" id="KDP34200.1"/>
    </source>
</evidence>
<dbReference type="OrthoDB" id="1702147at2759"/>
<name>A0A067KPK8_JATCU</name>
<protein>
    <recommendedName>
        <fullName evidence="3">Ribosomal protein S1</fullName>
    </recommendedName>
</protein>
<reference evidence="1 2" key="1">
    <citation type="journal article" date="2014" name="PLoS ONE">
        <title>Global Analysis of Gene Expression Profiles in Physic Nut (Jatropha curcas L.) Seedlings Exposed to Salt Stress.</title>
        <authorList>
            <person name="Zhang L."/>
            <person name="Zhang C."/>
            <person name="Wu P."/>
            <person name="Chen Y."/>
            <person name="Li M."/>
            <person name="Jiang H."/>
            <person name="Wu G."/>
        </authorList>
    </citation>
    <scope>NUCLEOTIDE SEQUENCE [LARGE SCALE GENOMIC DNA]</scope>
    <source>
        <strain evidence="2">cv. GZQX0401</strain>
        <tissue evidence="1">Young leaves</tissue>
    </source>
</reference>
<keyword evidence="2" id="KW-1185">Reference proteome</keyword>